<comment type="caution">
    <text evidence="8">The sequence shown here is derived from an EMBL/GenBank/DDBJ whole genome shotgun (WGS) entry which is preliminary data.</text>
</comment>
<keyword evidence="2" id="KW-0813">Transport</keyword>
<evidence type="ECO:0000256" key="5">
    <source>
        <dbReference type="ARBA" id="ARBA00023136"/>
    </source>
</evidence>
<evidence type="ECO:0000256" key="2">
    <source>
        <dbReference type="ARBA" id="ARBA00022448"/>
    </source>
</evidence>
<accession>A0A7U7GC61</accession>
<dbReference type="GO" id="GO:0016020">
    <property type="term" value="C:membrane"/>
    <property type="evidence" value="ECO:0007669"/>
    <property type="project" value="UniProtKB-SubCell"/>
</dbReference>
<dbReference type="AlphaFoldDB" id="A0A7U7GC61"/>
<dbReference type="EMBL" id="CBTK010000161">
    <property type="protein sequence ID" value="CDH45461.1"/>
    <property type="molecule type" value="Genomic_DNA"/>
</dbReference>
<name>A0A7U7GC61_9GAMM</name>
<dbReference type="InterPro" id="IPR027469">
    <property type="entry name" value="Cation_efflux_TMD_sf"/>
</dbReference>
<keyword evidence="9" id="KW-1185">Reference proteome</keyword>
<reference evidence="8 9" key="1">
    <citation type="journal article" date="2014" name="ISME J.">
        <title>Candidatus Competibacter-lineage genomes retrieved from metagenomes reveal functional metabolic diversity.</title>
        <authorList>
            <person name="McIlroy S.J."/>
            <person name="Albertsen M."/>
            <person name="Andresen E.K."/>
            <person name="Saunders A.M."/>
            <person name="Kristiansen R."/>
            <person name="Stokholm-Bjerregaard M."/>
            <person name="Nielsen K.L."/>
            <person name="Nielsen P.H."/>
        </authorList>
    </citation>
    <scope>NUCLEOTIDE SEQUENCE [LARGE SCALE GENOMIC DNA]</scope>
    <source>
        <strain evidence="8 9">Run_B_J11</strain>
    </source>
</reference>
<evidence type="ECO:0000313" key="8">
    <source>
        <dbReference type="EMBL" id="CDH45461.1"/>
    </source>
</evidence>
<dbReference type="Pfam" id="PF01545">
    <property type="entry name" value="Cation_efflux"/>
    <property type="match status" value="1"/>
</dbReference>
<dbReference type="Proteomes" id="UP000019184">
    <property type="component" value="Unassembled WGS sequence"/>
</dbReference>
<organism evidence="8 9">
    <name type="scientific">Candidatus Contendobacter odensis Run_B_J11</name>
    <dbReference type="NCBI Taxonomy" id="1400861"/>
    <lineage>
        <taxon>Bacteria</taxon>
        <taxon>Pseudomonadati</taxon>
        <taxon>Pseudomonadota</taxon>
        <taxon>Gammaproteobacteria</taxon>
        <taxon>Candidatus Competibacteraceae</taxon>
        <taxon>Candidatus Contendibacter</taxon>
    </lineage>
</organism>
<sequence length="201" mass="21419">MCSDAQNARFANRKMLTTTNGGRNYVNPLISPARSDFSQSGSEGVRPIVNIIGVVKPGLAKQPVPVKMSRSENVIYAAIAGDIAVAISKFVAATFTGSSAMLAEGFHSLVDTGNELLLLIGIQRSRRAADEGHAFGYGKVTYFWALIVALSVFSLGVEFPSIRVSSVCTAHQSLRIQPGTTLSSRLRPFSKALVGECPIES</sequence>
<dbReference type="SUPFAM" id="SSF161111">
    <property type="entry name" value="Cation efflux protein transmembrane domain-like"/>
    <property type="match status" value="1"/>
</dbReference>
<keyword evidence="3 6" id="KW-0812">Transmembrane</keyword>
<protein>
    <recommendedName>
        <fullName evidence="7">Cation efflux protein transmembrane domain-containing protein</fullName>
    </recommendedName>
</protein>
<feature type="transmembrane region" description="Helical" evidence="6">
    <location>
        <begin position="74"/>
        <end position="95"/>
    </location>
</feature>
<feature type="transmembrane region" description="Helical" evidence="6">
    <location>
        <begin position="140"/>
        <end position="157"/>
    </location>
</feature>
<feature type="domain" description="Cation efflux protein transmembrane" evidence="7">
    <location>
        <begin position="76"/>
        <end position="157"/>
    </location>
</feature>
<dbReference type="PANTHER" id="PTHR13414:SF9">
    <property type="entry name" value="PROTON-COUPLED ZINC ANTIPORTER SLC30A9, MITOCHONDRIAL"/>
    <property type="match status" value="1"/>
</dbReference>
<dbReference type="GO" id="GO:0006829">
    <property type="term" value="P:zinc ion transport"/>
    <property type="evidence" value="ECO:0007669"/>
    <property type="project" value="UniProtKB-KW"/>
</dbReference>
<proteinExistence type="predicted"/>
<evidence type="ECO:0000256" key="3">
    <source>
        <dbReference type="ARBA" id="ARBA00022692"/>
    </source>
</evidence>
<dbReference type="PANTHER" id="PTHR13414">
    <property type="entry name" value="HUEL-CATION TRANSPORTER"/>
    <property type="match status" value="1"/>
</dbReference>
<evidence type="ECO:0000313" key="9">
    <source>
        <dbReference type="Proteomes" id="UP000019184"/>
    </source>
</evidence>
<dbReference type="InterPro" id="IPR040177">
    <property type="entry name" value="SLC30A9"/>
</dbReference>
<keyword evidence="4 6" id="KW-1133">Transmembrane helix</keyword>
<evidence type="ECO:0000256" key="4">
    <source>
        <dbReference type="ARBA" id="ARBA00022989"/>
    </source>
</evidence>
<comment type="subcellular location">
    <subcellularLocation>
        <location evidence="1">Membrane</location>
        <topology evidence="1">Multi-pass membrane protein</topology>
    </subcellularLocation>
</comment>
<keyword evidence="5 6" id="KW-0472">Membrane</keyword>
<evidence type="ECO:0000256" key="1">
    <source>
        <dbReference type="ARBA" id="ARBA00004141"/>
    </source>
</evidence>
<dbReference type="GO" id="GO:0008324">
    <property type="term" value="F:monoatomic cation transmembrane transporter activity"/>
    <property type="evidence" value="ECO:0007669"/>
    <property type="project" value="InterPro"/>
</dbReference>
<gene>
    <name evidence="8" type="ORF">BN874_2430005</name>
</gene>
<dbReference type="Gene3D" id="1.20.1510.10">
    <property type="entry name" value="Cation efflux protein transmembrane domain"/>
    <property type="match status" value="1"/>
</dbReference>
<evidence type="ECO:0000256" key="6">
    <source>
        <dbReference type="SAM" id="Phobius"/>
    </source>
</evidence>
<dbReference type="InterPro" id="IPR058533">
    <property type="entry name" value="Cation_efflux_TM"/>
</dbReference>
<evidence type="ECO:0000259" key="7">
    <source>
        <dbReference type="Pfam" id="PF01545"/>
    </source>
</evidence>